<proteinExistence type="predicted"/>
<name>A0ACC0PIR4_RHOML</name>
<evidence type="ECO:0000313" key="1">
    <source>
        <dbReference type="EMBL" id="KAI8565026.1"/>
    </source>
</evidence>
<protein>
    <submittedName>
        <fullName evidence="1">Uncharacterized protein</fullName>
    </submittedName>
</protein>
<dbReference type="Proteomes" id="UP001062846">
    <property type="component" value="Chromosome 3"/>
</dbReference>
<keyword evidence="2" id="KW-1185">Reference proteome</keyword>
<dbReference type="EMBL" id="CM046390">
    <property type="protein sequence ID" value="KAI8565026.1"/>
    <property type="molecule type" value="Genomic_DNA"/>
</dbReference>
<comment type="caution">
    <text evidence="1">The sequence shown here is derived from an EMBL/GenBank/DDBJ whole genome shotgun (WGS) entry which is preliminary data.</text>
</comment>
<organism evidence="1 2">
    <name type="scientific">Rhododendron molle</name>
    <name type="common">Chinese azalea</name>
    <name type="synonym">Azalea mollis</name>
    <dbReference type="NCBI Taxonomy" id="49168"/>
    <lineage>
        <taxon>Eukaryota</taxon>
        <taxon>Viridiplantae</taxon>
        <taxon>Streptophyta</taxon>
        <taxon>Embryophyta</taxon>
        <taxon>Tracheophyta</taxon>
        <taxon>Spermatophyta</taxon>
        <taxon>Magnoliopsida</taxon>
        <taxon>eudicotyledons</taxon>
        <taxon>Gunneridae</taxon>
        <taxon>Pentapetalae</taxon>
        <taxon>asterids</taxon>
        <taxon>Ericales</taxon>
        <taxon>Ericaceae</taxon>
        <taxon>Ericoideae</taxon>
        <taxon>Rhodoreae</taxon>
        <taxon>Rhododendron</taxon>
    </lineage>
</organism>
<sequence>MLIKNFTRAGRKRLLRYLLPLLLFPVICRGNENQEFINSCGDIHNISFPFQLQGDPSNTCNDNDFTLFCDKNNRTVLNLPSGNYYVQSINYTGYSIRLVGVGLIQTNDTCSSFPLSSSTFLYFIPLANELYVVAQAWSPVTFLSCENPVRSPIYVNMTGNCNVGDHTGKVYYSYAVLAGDVGVWDLADSCLLEAFYLSSSQLIGERGWNLSWLDFNKELGYGFQASWATMGFCSICRKEGFLLRGFFPNVTAVCDGLCLDDYYCYLYYGCSFLGE</sequence>
<accession>A0ACC0PIR4</accession>
<gene>
    <name evidence="1" type="ORF">RHMOL_Rhmol03G0228900</name>
</gene>
<evidence type="ECO:0000313" key="2">
    <source>
        <dbReference type="Proteomes" id="UP001062846"/>
    </source>
</evidence>
<reference evidence="1" key="1">
    <citation type="submission" date="2022-02" db="EMBL/GenBank/DDBJ databases">
        <title>Plant Genome Project.</title>
        <authorList>
            <person name="Zhang R.-G."/>
        </authorList>
    </citation>
    <scope>NUCLEOTIDE SEQUENCE</scope>
    <source>
        <strain evidence="1">AT1</strain>
    </source>
</reference>